<name>A0AAV0UEM6_9STRA</name>
<keyword evidence="3" id="KW-1185">Reference proteome</keyword>
<feature type="transmembrane region" description="Helical" evidence="1">
    <location>
        <begin position="49"/>
        <end position="69"/>
    </location>
</feature>
<evidence type="ECO:0000313" key="2">
    <source>
        <dbReference type="EMBL" id="CAI5733329.1"/>
    </source>
</evidence>
<accession>A0AAV0UEM6</accession>
<dbReference type="AlphaFoldDB" id="A0AAV0UEM6"/>
<dbReference type="Proteomes" id="UP001162029">
    <property type="component" value="Unassembled WGS sequence"/>
</dbReference>
<gene>
    <name evidence="2" type="ORF">PDE001_LOCUS5370</name>
</gene>
<organism evidence="2 3">
    <name type="scientific">Peronospora destructor</name>
    <dbReference type="NCBI Taxonomy" id="86335"/>
    <lineage>
        <taxon>Eukaryota</taxon>
        <taxon>Sar</taxon>
        <taxon>Stramenopiles</taxon>
        <taxon>Oomycota</taxon>
        <taxon>Peronosporomycetes</taxon>
        <taxon>Peronosporales</taxon>
        <taxon>Peronosporaceae</taxon>
        <taxon>Peronospora</taxon>
    </lineage>
</organism>
<proteinExistence type="predicted"/>
<protein>
    <submittedName>
        <fullName evidence="2">Uncharacterized protein</fullName>
    </submittedName>
</protein>
<feature type="transmembrane region" description="Helical" evidence="1">
    <location>
        <begin position="12"/>
        <end position="29"/>
    </location>
</feature>
<keyword evidence="1" id="KW-1133">Transmembrane helix</keyword>
<evidence type="ECO:0000256" key="1">
    <source>
        <dbReference type="SAM" id="Phobius"/>
    </source>
</evidence>
<comment type="caution">
    <text evidence="2">The sequence shown here is derived from an EMBL/GenBank/DDBJ whole genome shotgun (WGS) entry which is preliminary data.</text>
</comment>
<sequence>MFGALNIGAMHGLILTAWSIGGVVGGITFNNTYSDQIADGWDTREAYIYTVRRILIIVIVGFVFLFSYVPKAPTVLLQATAASLFGRRVINIKGKQGDNEGGEATCFSKMDVIGQRFIHQ</sequence>
<reference evidence="2" key="1">
    <citation type="submission" date="2022-12" db="EMBL/GenBank/DDBJ databases">
        <authorList>
            <person name="Webb A."/>
        </authorList>
    </citation>
    <scope>NUCLEOTIDE SEQUENCE</scope>
    <source>
        <strain evidence="2">Pd1</strain>
    </source>
</reference>
<evidence type="ECO:0000313" key="3">
    <source>
        <dbReference type="Proteomes" id="UP001162029"/>
    </source>
</evidence>
<keyword evidence="1" id="KW-0472">Membrane</keyword>
<keyword evidence="1" id="KW-0812">Transmembrane</keyword>
<dbReference type="EMBL" id="CANTFM010000997">
    <property type="protein sequence ID" value="CAI5733329.1"/>
    <property type="molecule type" value="Genomic_DNA"/>
</dbReference>